<feature type="region of interest" description="Disordered" evidence="3">
    <location>
        <begin position="135"/>
        <end position="185"/>
    </location>
</feature>
<evidence type="ECO:0000256" key="3">
    <source>
        <dbReference type="SAM" id="MobiDB-lite"/>
    </source>
</evidence>
<protein>
    <recommendedName>
        <fullName evidence="4">Transcription factor CBF/NF-Y/archaeal histone domain-containing protein</fullName>
    </recommendedName>
</protein>
<sequence length="185" mass="19094">MSDAPAPTSPAAAPAAPAAPAAAAAPGPSSPNASIAAAPAPPKKDAGHEFEPPLHAVKKLLKQALPSHSIVGKDASAAFSRAAGIFILYLTSAANDFAHDNKRQTISAADVLAAVKEVEFGMFSDKMEAFLEQYRAEEEQSKERKKAEKAQQQAKGEGAEQQAPAQGEAPPAAMEVEEATPAETQ</sequence>
<proteinExistence type="predicted"/>
<keyword evidence="6" id="KW-1185">Reference proteome</keyword>
<dbReference type="Pfam" id="PF00808">
    <property type="entry name" value="CBFD_NFYB_HMF"/>
    <property type="match status" value="1"/>
</dbReference>
<dbReference type="EMBL" id="BRYB01004142">
    <property type="protein sequence ID" value="GMI26288.1"/>
    <property type="molecule type" value="Genomic_DNA"/>
</dbReference>
<feature type="compositionally biased region" description="Basic and acidic residues" evidence="3">
    <location>
        <begin position="135"/>
        <end position="149"/>
    </location>
</feature>
<gene>
    <name evidence="5" type="ORF">TeGR_g6463</name>
</gene>
<feature type="domain" description="Transcription factor CBF/NF-Y/archaeal histone" evidence="4">
    <location>
        <begin position="53"/>
        <end position="115"/>
    </location>
</feature>
<reference evidence="5 6" key="1">
    <citation type="journal article" date="2023" name="Commun. Biol.">
        <title>Genome analysis of Parmales, the sister group of diatoms, reveals the evolutionary specialization of diatoms from phago-mixotrophs to photoautotrophs.</title>
        <authorList>
            <person name="Ban H."/>
            <person name="Sato S."/>
            <person name="Yoshikawa S."/>
            <person name="Yamada K."/>
            <person name="Nakamura Y."/>
            <person name="Ichinomiya M."/>
            <person name="Sato N."/>
            <person name="Blanc-Mathieu R."/>
            <person name="Endo H."/>
            <person name="Kuwata A."/>
            <person name="Ogata H."/>
        </authorList>
    </citation>
    <scope>NUCLEOTIDE SEQUENCE [LARGE SCALE GENOMIC DNA]</scope>
</reference>
<feature type="compositionally biased region" description="Low complexity" evidence="3">
    <location>
        <begin position="1"/>
        <end position="38"/>
    </location>
</feature>
<dbReference type="InterPro" id="IPR009072">
    <property type="entry name" value="Histone-fold"/>
</dbReference>
<feature type="region of interest" description="Disordered" evidence="3">
    <location>
        <begin position="1"/>
        <end position="50"/>
    </location>
</feature>
<dbReference type="InterPro" id="IPR003958">
    <property type="entry name" value="CBFA_NFYB_domain"/>
</dbReference>
<dbReference type="Proteomes" id="UP001165060">
    <property type="component" value="Unassembled WGS sequence"/>
</dbReference>
<feature type="compositionally biased region" description="Acidic residues" evidence="3">
    <location>
        <begin position="175"/>
        <end position="185"/>
    </location>
</feature>
<name>A0ABQ6MH91_9STRA</name>
<dbReference type="Gene3D" id="1.10.20.10">
    <property type="entry name" value="Histone, subunit A"/>
    <property type="match status" value="1"/>
</dbReference>
<dbReference type="PANTHER" id="PTHR46172:SF1">
    <property type="entry name" value="DNA POLYMERASE EPSILON SUBUNIT 3"/>
    <property type="match status" value="1"/>
</dbReference>
<feature type="compositionally biased region" description="Low complexity" evidence="3">
    <location>
        <begin position="150"/>
        <end position="174"/>
    </location>
</feature>
<keyword evidence="2" id="KW-0539">Nucleus</keyword>
<comment type="subcellular location">
    <subcellularLocation>
        <location evidence="1">Nucleus</location>
    </subcellularLocation>
</comment>
<evidence type="ECO:0000313" key="6">
    <source>
        <dbReference type="Proteomes" id="UP001165060"/>
    </source>
</evidence>
<dbReference type="PANTHER" id="PTHR46172">
    <property type="entry name" value="DNA POLYMERASE EPSILON SUBUNIT 3"/>
    <property type="match status" value="1"/>
</dbReference>
<evidence type="ECO:0000256" key="1">
    <source>
        <dbReference type="ARBA" id="ARBA00004123"/>
    </source>
</evidence>
<evidence type="ECO:0000259" key="4">
    <source>
        <dbReference type="Pfam" id="PF00808"/>
    </source>
</evidence>
<evidence type="ECO:0000256" key="2">
    <source>
        <dbReference type="ARBA" id="ARBA00023242"/>
    </source>
</evidence>
<organism evidence="5 6">
    <name type="scientific">Tetraparma gracilis</name>
    <dbReference type="NCBI Taxonomy" id="2962635"/>
    <lineage>
        <taxon>Eukaryota</taxon>
        <taxon>Sar</taxon>
        <taxon>Stramenopiles</taxon>
        <taxon>Ochrophyta</taxon>
        <taxon>Bolidophyceae</taxon>
        <taxon>Parmales</taxon>
        <taxon>Triparmaceae</taxon>
        <taxon>Tetraparma</taxon>
    </lineage>
</organism>
<dbReference type="CDD" id="cd22928">
    <property type="entry name" value="HFD_POLE3_DPB4"/>
    <property type="match status" value="1"/>
</dbReference>
<comment type="caution">
    <text evidence="5">The sequence shown here is derived from an EMBL/GenBank/DDBJ whole genome shotgun (WGS) entry which is preliminary data.</text>
</comment>
<accession>A0ABQ6MH91</accession>
<dbReference type="InterPro" id="IPR051377">
    <property type="entry name" value="DNA_Pol-Epsilon_Subunit"/>
</dbReference>
<dbReference type="SUPFAM" id="SSF47113">
    <property type="entry name" value="Histone-fold"/>
    <property type="match status" value="1"/>
</dbReference>
<evidence type="ECO:0000313" key="5">
    <source>
        <dbReference type="EMBL" id="GMI26288.1"/>
    </source>
</evidence>